<reference evidence="2" key="1">
    <citation type="submission" date="2020-03" db="EMBL/GenBank/DDBJ databases">
        <title>Castanea mollissima Vanexum genome sequencing.</title>
        <authorList>
            <person name="Staton M."/>
        </authorList>
    </citation>
    <scope>NUCLEOTIDE SEQUENCE</scope>
    <source>
        <tissue evidence="2">Leaf</tissue>
    </source>
</reference>
<evidence type="ECO:0000256" key="1">
    <source>
        <dbReference type="SAM" id="Phobius"/>
    </source>
</evidence>
<dbReference type="AlphaFoldDB" id="A0A8J4RKD1"/>
<accession>A0A8J4RKD1</accession>
<keyword evidence="1" id="KW-0812">Transmembrane</keyword>
<proteinExistence type="predicted"/>
<keyword evidence="1" id="KW-1133">Transmembrane helix</keyword>
<feature type="transmembrane region" description="Helical" evidence="1">
    <location>
        <begin position="93"/>
        <end position="114"/>
    </location>
</feature>
<feature type="transmembrane region" description="Helical" evidence="1">
    <location>
        <begin position="66"/>
        <end position="86"/>
    </location>
</feature>
<comment type="caution">
    <text evidence="2">The sequence shown here is derived from an EMBL/GenBank/DDBJ whole genome shotgun (WGS) entry which is preliminary data.</text>
</comment>
<name>A0A8J4RKD1_9ROSI</name>
<sequence length="119" mass="12821">MEISIISSFVSPCGIVSRHSSSGTLPVAGNKWISCSFNGLDFNTQQSKQKLNNGMILSWEASTENWLQIFLVFICFGVVTGLWVNLSKSGPIVVGNAAFLADLLCSKMGFFPGINLGMP</sequence>
<gene>
    <name evidence="2" type="ORF">CMV_001733</name>
</gene>
<dbReference type="EMBL" id="JRKL02000113">
    <property type="protein sequence ID" value="KAF3974992.1"/>
    <property type="molecule type" value="Genomic_DNA"/>
</dbReference>
<keyword evidence="3" id="KW-1185">Reference proteome</keyword>
<organism evidence="2 3">
    <name type="scientific">Castanea mollissima</name>
    <name type="common">Chinese chestnut</name>
    <dbReference type="NCBI Taxonomy" id="60419"/>
    <lineage>
        <taxon>Eukaryota</taxon>
        <taxon>Viridiplantae</taxon>
        <taxon>Streptophyta</taxon>
        <taxon>Embryophyta</taxon>
        <taxon>Tracheophyta</taxon>
        <taxon>Spermatophyta</taxon>
        <taxon>Magnoliopsida</taxon>
        <taxon>eudicotyledons</taxon>
        <taxon>Gunneridae</taxon>
        <taxon>Pentapetalae</taxon>
        <taxon>rosids</taxon>
        <taxon>fabids</taxon>
        <taxon>Fagales</taxon>
        <taxon>Fagaceae</taxon>
        <taxon>Castanea</taxon>
    </lineage>
</organism>
<evidence type="ECO:0000313" key="2">
    <source>
        <dbReference type="EMBL" id="KAF3974992.1"/>
    </source>
</evidence>
<protein>
    <submittedName>
        <fullName evidence="2">Uncharacterized protein</fullName>
    </submittedName>
</protein>
<dbReference type="Proteomes" id="UP000737018">
    <property type="component" value="Unassembled WGS sequence"/>
</dbReference>
<evidence type="ECO:0000313" key="3">
    <source>
        <dbReference type="Proteomes" id="UP000737018"/>
    </source>
</evidence>
<keyword evidence="1" id="KW-0472">Membrane</keyword>